<name>G0MSE2_CAEBE</name>
<dbReference type="eggNOG" id="ENOG502RA0Q">
    <property type="taxonomic scope" value="Eukaryota"/>
</dbReference>
<evidence type="ECO:0000313" key="2">
    <source>
        <dbReference type="EMBL" id="EGT42565.1"/>
    </source>
</evidence>
<keyword evidence="3" id="KW-1185">Reference proteome</keyword>
<dbReference type="Proteomes" id="UP000008068">
    <property type="component" value="Unassembled WGS sequence"/>
</dbReference>
<protein>
    <recommendedName>
        <fullName evidence="1">DUF7622 domain-containing protein</fullName>
    </recommendedName>
</protein>
<dbReference type="OrthoDB" id="5856856at2759"/>
<feature type="domain" description="DUF7622" evidence="1">
    <location>
        <begin position="190"/>
        <end position="240"/>
    </location>
</feature>
<dbReference type="STRING" id="135651.G0MSE2"/>
<feature type="domain" description="DUF7622" evidence="1">
    <location>
        <begin position="355"/>
        <end position="427"/>
    </location>
</feature>
<dbReference type="EMBL" id="GL379809">
    <property type="protein sequence ID" value="EGT42565.1"/>
    <property type="molecule type" value="Genomic_DNA"/>
</dbReference>
<dbReference type="AlphaFoldDB" id="G0MSE2"/>
<dbReference type="InParanoid" id="G0MSE2"/>
<dbReference type="FunCoup" id="G0MSE2">
    <property type="interactions" value="171"/>
</dbReference>
<evidence type="ECO:0000313" key="3">
    <source>
        <dbReference type="Proteomes" id="UP000008068"/>
    </source>
</evidence>
<proteinExistence type="predicted"/>
<dbReference type="HOGENOM" id="CLU_625898_0_0_1"/>
<dbReference type="OMA" id="PPRISCY"/>
<dbReference type="Pfam" id="PF24602">
    <property type="entry name" value="DUF7622"/>
    <property type="match status" value="2"/>
</dbReference>
<reference evidence="3" key="1">
    <citation type="submission" date="2011-07" db="EMBL/GenBank/DDBJ databases">
        <authorList>
            <consortium name="Caenorhabditis brenneri Sequencing and Analysis Consortium"/>
            <person name="Wilson R.K."/>
        </authorList>
    </citation>
    <scope>NUCLEOTIDE SEQUENCE [LARGE SCALE GENOMIC DNA]</scope>
    <source>
        <strain evidence="3">PB2801</strain>
    </source>
</reference>
<gene>
    <name evidence="2" type="ORF">CAEBREN_10715</name>
</gene>
<organism evidence="3">
    <name type="scientific">Caenorhabditis brenneri</name>
    <name type="common">Nematode worm</name>
    <dbReference type="NCBI Taxonomy" id="135651"/>
    <lineage>
        <taxon>Eukaryota</taxon>
        <taxon>Metazoa</taxon>
        <taxon>Ecdysozoa</taxon>
        <taxon>Nematoda</taxon>
        <taxon>Chromadorea</taxon>
        <taxon>Rhabditida</taxon>
        <taxon>Rhabditina</taxon>
        <taxon>Rhabditomorpha</taxon>
        <taxon>Rhabditoidea</taxon>
        <taxon>Rhabditidae</taxon>
        <taxon>Peloderinae</taxon>
        <taxon>Caenorhabditis</taxon>
    </lineage>
</organism>
<dbReference type="PANTHER" id="PTHR37433:SF5">
    <property type="entry name" value="DUF753 DOMAIN-CONTAINING PROTEIN-RELATED"/>
    <property type="match status" value="1"/>
</dbReference>
<dbReference type="PANTHER" id="PTHR37433">
    <property type="entry name" value="PROTEIN CBG25136-RELATED"/>
    <property type="match status" value="1"/>
</dbReference>
<sequence length="460" mass="52601">MDRKTSYTQSCVTGMSVSDSKTCYLDFEDSFHCYCNTDFCNTPNLFYTNFTILPTIECKKVYEKEYKAAACNKCTWKVSYIKYNNSIHPTNTIEQVSCGDSGESGMLNLDLTKPFHERISPNFYDDACYNITMNPEHYFLYCRCKTPNCNNPEGPLPFPIPPTTVGCYVSGYDADVNNAKYQTPDLSYWDNYNNLISNESYHDDGIQCRGHYCFIVPDLSERGDKYYKGCISLNEQGEQKIQLKMDKSMSPTNPKEEILCSRSGQSAAFSLDSTVQFIDRIGENFYDNSCYNISMHPDHYVLYCRCNTAICNDPTGSLPYPIPPPTISCYVSGYDAEVNNAKYDTPELSYNEVYSRLTRNESYFDEGINCRGHFCFIVNEQLPEGYRFYKGCMSSHEQGENKIQLGFNFVNNVPYYVCNTDFCNLNIVTALDEARNGTINNNNSSFKFSLALYLLIISMK</sequence>
<evidence type="ECO:0000259" key="1">
    <source>
        <dbReference type="Pfam" id="PF24602"/>
    </source>
</evidence>
<accession>G0MSE2</accession>
<dbReference type="InterPro" id="IPR056039">
    <property type="entry name" value="DUF7622"/>
</dbReference>